<protein>
    <submittedName>
        <fullName evidence="1">Uncharacterized protein</fullName>
    </submittedName>
</protein>
<name>A0A9X4ADY9_9BACI</name>
<dbReference type="RefSeq" id="WP_272445121.1">
    <property type="nucleotide sequence ID" value="NZ_JAMQKC010000002.1"/>
</dbReference>
<proteinExistence type="predicted"/>
<organism evidence="1 2">
    <name type="scientific">Aquibacillus salsiterrae</name>
    <dbReference type="NCBI Taxonomy" id="2950439"/>
    <lineage>
        <taxon>Bacteria</taxon>
        <taxon>Bacillati</taxon>
        <taxon>Bacillota</taxon>
        <taxon>Bacilli</taxon>
        <taxon>Bacillales</taxon>
        <taxon>Bacillaceae</taxon>
        <taxon>Aquibacillus</taxon>
    </lineage>
</organism>
<dbReference type="Proteomes" id="UP001145069">
    <property type="component" value="Unassembled WGS sequence"/>
</dbReference>
<keyword evidence="2" id="KW-1185">Reference proteome</keyword>
<comment type="caution">
    <text evidence="1">The sequence shown here is derived from an EMBL/GenBank/DDBJ whole genome shotgun (WGS) entry which is preliminary data.</text>
</comment>
<dbReference type="EMBL" id="JAMQKC010000002">
    <property type="protein sequence ID" value="MDC3416137.1"/>
    <property type="molecule type" value="Genomic_DNA"/>
</dbReference>
<reference evidence="1" key="1">
    <citation type="submission" date="2022-06" db="EMBL/GenBank/DDBJ databases">
        <title>Aquibacillus sp. a new bacterium isolated from soil saline samples.</title>
        <authorList>
            <person name="Galisteo C."/>
            <person name="De La Haba R."/>
            <person name="Sanchez-Porro C."/>
            <person name="Ventosa A."/>
        </authorList>
    </citation>
    <scope>NUCLEOTIDE SEQUENCE</scope>
    <source>
        <strain evidence="1">3ASR75-54</strain>
    </source>
</reference>
<evidence type="ECO:0000313" key="2">
    <source>
        <dbReference type="Proteomes" id="UP001145069"/>
    </source>
</evidence>
<gene>
    <name evidence="1" type="ORF">NC799_04330</name>
</gene>
<dbReference type="AlphaFoldDB" id="A0A9X4ADY9"/>
<accession>A0A9X4ADY9</accession>
<evidence type="ECO:0000313" key="1">
    <source>
        <dbReference type="EMBL" id="MDC3416137.1"/>
    </source>
</evidence>
<sequence length="77" mass="8938">MKMNCPEYEILSQKLKQHENTITQLLVILAASNKKISDLNKRQIDLEHRVTFPLSSPPVEFVIETTPKPFMTPQMKE</sequence>